<feature type="domain" description="Flavin reductase like" evidence="4">
    <location>
        <begin position="21"/>
        <end position="173"/>
    </location>
</feature>
<dbReference type="InterPro" id="IPR002563">
    <property type="entry name" value="Flavin_Rdtase-like_dom"/>
</dbReference>
<dbReference type="Pfam" id="PF01613">
    <property type="entry name" value="Flavin_Reduct"/>
    <property type="match status" value="1"/>
</dbReference>
<dbReference type="EMBL" id="BMDZ01000007">
    <property type="protein sequence ID" value="GGB30667.1"/>
    <property type="molecule type" value="Genomic_DNA"/>
</dbReference>
<sequence length="190" mass="20700">MNTHRHRRFAKSPLPVHLVRRYLEPGPVVLVTSAHGGATNIMTLGWHTVMEFTPSLVGCMISAGNHSFDLIRRSGGCVINLPPASLIDAVVGIGNTSGAAIDKFRTFGLTPTSSTEIEAPAIAECFASIECRISDDRLVDSHNFFVFEVVAAHVATLRRRPATLHYTGDGVFMISGRRIDKSALFDPRML</sequence>
<dbReference type="PANTHER" id="PTHR43567">
    <property type="entry name" value="FLAVOREDOXIN-RELATED-RELATED"/>
    <property type="match status" value="1"/>
</dbReference>
<protein>
    <submittedName>
        <fullName evidence="5">Flavin reductase</fullName>
    </submittedName>
</protein>
<dbReference type="PANTHER" id="PTHR43567:SF1">
    <property type="entry name" value="FLAVOREDOXIN"/>
    <property type="match status" value="1"/>
</dbReference>
<dbReference type="Proteomes" id="UP000603352">
    <property type="component" value="Unassembled WGS sequence"/>
</dbReference>
<name>A0ABQ1ICH6_9PROT</name>
<dbReference type="Gene3D" id="2.30.110.10">
    <property type="entry name" value="Electron Transport, Fmn-binding Protein, Chain A"/>
    <property type="match status" value="1"/>
</dbReference>
<keyword evidence="6" id="KW-1185">Reference proteome</keyword>
<dbReference type="SMART" id="SM00903">
    <property type="entry name" value="Flavin_Reduct"/>
    <property type="match status" value="1"/>
</dbReference>
<evidence type="ECO:0000259" key="4">
    <source>
        <dbReference type="SMART" id="SM00903"/>
    </source>
</evidence>
<dbReference type="InterPro" id="IPR012349">
    <property type="entry name" value="Split_barrel_FMN-bd"/>
</dbReference>
<evidence type="ECO:0000256" key="3">
    <source>
        <dbReference type="ARBA" id="ARBA00038054"/>
    </source>
</evidence>
<dbReference type="RefSeq" id="WP_188575547.1">
    <property type="nucleotide sequence ID" value="NZ_BMDZ01000007.1"/>
</dbReference>
<evidence type="ECO:0000313" key="6">
    <source>
        <dbReference type="Proteomes" id="UP000603352"/>
    </source>
</evidence>
<reference evidence="6" key="1">
    <citation type="journal article" date="2019" name="Int. J. Syst. Evol. Microbiol.">
        <title>The Global Catalogue of Microorganisms (GCM) 10K type strain sequencing project: providing services to taxonomists for standard genome sequencing and annotation.</title>
        <authorList>
            <consortium name="The Broad Institute Genomics Platform"/>
            <consortium name="The Broad Institute Genome Sequencing Center for Infectious Disease"/>
            <person name="Wu L."/>
            <person name="Ma J."/>
        </authorList>
    </citation>
    <scope>NUCLEOTIDE SEQUENCE [LARGE SCALE GENOMIC DNA]</scope>
    <source>
        <strain evidence="6">CGMCC 1.10188</strain>
    </source>
</reference>
<organism evidence="5 6">
    <name type="scientific">Tistrella bauzanensis</name>
    <dbReference type="NCBI Taxonomy" id="657419"/>
    <lineage>
        <taxon>Bacteria</taxon>
        <taxon>Pseudomonadati</taxon>
        <taxon>Pseudomonadota</taxon>
        <taxon>Alphaproteobacteria</taxon>
        <taxon>Geminicoccales</taxon>
        <taxon>Geminicoccaceae</taxon>
        <taxon>Tistrella</taxon>
    </lineage>
</organism>
<comment type="cofactor">
    <cofactor evidence="1">
        <name>FMN</name>
        <dbReference type="ChEBI" id="CHEBI:58210"/>
    </cofactor>
</comment>
<comment type="similarity">
    <text evidence="3">Belongs to the flavoredoxin family.</text>
</comment>
<dbReference type="InterPro" id="IPR052174">
    <property type="entry name" value="Flavoredoxin"/>
</dbReference>
<dbReference type="SUPFAM" id="SSF50475">
    <property type="entry name" value="FMN-binding split barrel"/>
    <property type="match status" value="1"/>
</dbReference>
<comment type="caution">
    <text evidence="5">The sequence shown here is derived from an EMBL/GenBank/DDBJ whole genome shotgun (WGS) entry which is preliminary data.</text>
</comment>
<evidence type="ECO:0000256" key="1">
    <source>
        <dbReference type="ARBA" id="ARBA00001917"/>
    </source>
</evidence>
<proteinExistence type="inferred from homology"/>
<gene>
    <name evidence="5" type="ORF">GCM10011505_10060</name>
</gene>
<keyword evidence="2" id="KW-0285">Flavoprotein</keyword>
<evidence type="ECO:0000313" key="5">
    <source>
        <dbReference type="EMBL" id="GGB30667.1"/>
    </source>
</evidence>
<evidence type="ECO:0000256" key="2">
    <source>
        <dbReference type="ARBA" id="ARBA00022630"/>
    </source>
</evidence>
<accession>A0ABQ1ICH6</accession>